<evidence type="ECO:0000313" key="5">
    <source>
        <dbReference type="Proteomes" id="UP000198281"/>
    </source>
</evidence>
<dbReference type="AlphaFoldDB" id="A0A239KD73"/>
<dbReference type="EMBL" id="FZOS01000050">
    <property type="protein sequence ID" value="SNT15603.1"/>
    <property type="molecule type" value="Genomic_DNA"/>
</dbReference>
<reference evidence="5" key="1">
    <citation type="submission" date="2017-06" db="EMBL/GenBank/DDBJ databases">
        <authorList>
            <person name="Varghese N."/>
            <person name="Submissions S."/>
        </authorList>
    </citation>
    <scope>NUCLEOTIDE SEQUENCE [LARGE SCALE GENOMIC DNA]</scope>
    <source>
        <strain evidence="5">LNB2</strain>
    </source>
</reference>
<name>A0A239KD73_9SPHN</name>
<sequence length="148" mass="16926">MALTLRERCQKRLTGMQSVRQPYEADWKEIARHAQPARSRFLNSDTNRNARRQARIYDSHAIQSFRTLTGGMTSGLSSSSRPWFKAELYNSDVMDDVEVRAWLDETQKRMYDFLAGTNFYGAVKTGYSEMGLFGMRTAEQYSTTVAAG</sequence>
<evidence type="ECO:0000256" key="1">
    <source>
        <dbReference type="ARBA" id="ARBA00004328"/>
    </source>
</evidence>
<evidence type="ECO:0000313" key="4">
    <source>
        <dbReference type="EMBL" id="SNT15603.1"/>
    </source>
</evidence>
<keyword evidence="2" id="KW-1188">Viral release from host cell</keyword>
<dbReference type="RefSeq" id="WP_245843103.1">
    <property type="nucleotide sequence ID" value="NZ_FZOS01000050.1"/>
</dbReference>
<evidence type="ECO:0000256" key="3">
    <source>
        <dbReference type="ARBA" id="ARBA00023219"/>
    </source>
</evidence>
<gene>
    <name evidence="4" type="ORF">SAMN06295912_1501</name>
</gene>
<dbReference type="InterPro" id="IPR020991">
    <property type="entry name" value="Connector_podovirus"/>
</dbReference>
<accession>A0A239KD73</accession>
<dbReference type="Proteomes" id="UP000198281">
    <property type="component" value="Unassembled WGS sequence"/>
</dbReference>
<comment type="subcellular location">
    <subcellularLocation>
        <location evidence="1">Virion</location>
    </subcellularLocation>
</comment>
<protein>
    <submittedName>
        <fullName evidence="4">Bacteriophage head to tail connecting protein</fullName>
    </submittedName>
</protein>
<evidence type="ECO:0000256" key="2">
    <source>
        <dbReference type="ARBA" id="ARBA00022612"/>
    </source>
</evidence>
<keyword evidence="5" id="KW-1185">Reference proteome</keyword>
<keyword evidence="3" id="KW-0231">Viral genome packaging</keyword>
<proteinExistence type="predicted"/>
<organism evidence="4 5">
    <name type="scientific">Edaphosphingomonas laterariae</name>
    <dbReference type="NCBI Taxonomy" id="861865"/>
    <lineage>
        <taxon>Bacteria</taxon>
        <taxon>Pseudomonadati</taxon>
        <taxon>Pseudomonadota</taxon>
        <taxon>Alphaproteobacteria</taxon>
        <taxon>Sphingomonadales</taxon>
        <taxon>Rhizorhabdaceae</taxon>
        <taxon>Edaphosphingomonas</taxon>
    </lineage>
</organism>
<dbReference type="Pfam" id="PF12236">
    <property type="entry name" value="Head-tail_con"/>
    <property type="match status" value="1"/>
</dbReference>